<dbReference type="PANTHER" id="PTHR43277:SF4">
    <property type="entry name" value="ARGININE DECARBOXYLASE"/>
    <property type="match status" value="1"/>
</dbReference>
<dbReference type="EMBL" id="FOGW01000021">
    <property type="protein sequence ID" value="SES02682.1"/>
    <property type="molecule type" value="Genomic_DNA"/>
</dbReference>
<sequence length="473" mass="53249">MLYDKLVKYKDSNYYPFHMPGHKRKNIGFVNPYEIDITEIEGFDNLHEACDIIKESQDMAAKLYGAKETFYLINGSTCGILSAISAAVDKGGEILVARNSHKAVYNSIFLRELKATYVMPEVTKMGLQGSISPQQIEKELKNNNSIKVVVITSPTYDGIVSDVKQIAEITHKYGAVLIVDEAHGAHFGFSEDFPENAVKLGADIVIVSVHKTLAAFTQTALLHVCSNRVDISKVKKFLGIYETSSPSYILMSGIEKSLLMIKNDRVRLFKDYADKLNMFYNDVKNVKNLKIIKREDFSNEEVFGFDFGKILIFTGKTNLTGVELYNILLEEYHLQMEMCSGNYVVAMTSLLDTKEGFDRLAFALNEIDKKYIDDSENNKQNNNDFVRKIYISNEKALEIFEADESESKEISLDDSIGKISKDYVFLYPPGIPLLVPGEIISADMINNIKNCIEMKLNVCGLSHLDGIEVVITK</sequence>
<feature type="domain" description="Orn/Lys/Arg decarboxylase C-terminal" evidence="7">
    <location>
        <begin position="403"/>
        <end position="461"/>
    </location>
</feature>
<dbReference type="PANTHER" id="PTHR43277">
    <property type="entry name" value="ARGININE DECARBOXYLASE"/>
    <property type="match status" value="1"/>
</dbReference>
<evidence type="ECO:0000256" key="5">
    <source>
        <dbReference type="ARBA" id="ARBA00023239"/>
    </source>
</evidence>
<dbReference type="InterPro" id="IPR052357">
    <property type="entry name" value="Orn_Lys_Arg_decarboxylase-I"/>
</dbReference>
<keyword evidence="5" id="KW-0456">Lyase</keyword>
<evidence type="ECO:0000313" key="9">
    <source>
        <dbReference type="Proteomes" id="UP000182471"/>
    </source>
</evidence>
<comment type="cofactor">
    <cofactor evidence="1">
        <name>pyridoxal 5'-phosphate</name>
        <dbReference type="ChEBI" id="CHEBI:597326"/>
    </cofactor>
</comment>
<dbReference type="Gene3D" id="3.90.105.10">
    <property type="entry name" value="Molybdopterin biosynthesis moea protein, domain 2"/>
    <property type="match status" value="1"/>
</dbReference>
<name>A0A1H9U060_9FIRM</name>
<proteinExistence type="inferred from homology"/>
<keyword evidence="3" id="KW-0210">Decarboxylase</keyword>
<dbReference type="InterPro" id="IPR008286">
    <property type="entry name" value="Prn/Lys/Arg_de-COase_C"/>
</dbReference>
<accession>A0A1H9U060</accession>
<dbReference type="GO" id="GO:0016831">
    <property type="term" value="F:carboxy-lyase activity"/>
    <property type="evidence" value="ECO:0007669"/>
    <property type="project" value="UniProtKB-KW"/>
</dbReference>
<protein>
    <submittedName>
        <fullName evidence="8">Arginine/lysine/ornithine decarboxylase</fullName>
    </submittedName>
</protein>
<gene>
    <name evidence="8" type="ORF">SAMN02910429_01858</name>
</gene>
<evidence type="ECO:0000256" key="1">
    <source>
        <dbReference type="ARBA" id="ARBA00001933"/>
    </source>
</evidence>
<dbReference type="InterPro" id="IPR015424">
    <property type="entry name" value="PyrdxlP-dep_Trfase"/>
</dbReference>
<dbReference type="OrthoDB" id="9815233at2"/>
<dbReference type="Proteomes" id="UP000182471">
    <property type="component" value="Unassembled WGS sequence"/>
</dbReference>
<dbReference type="SUPFAM" id="SSF53383">
    <property type="entry name" value="PLP-dependent transferases"/>
    <property type="match status" value="1"/>
</dbReference>
<dbReference type="Gene3D" id="3.40.640.10">
    <property type="entry name" value="Type I PLP-dependent aspartate aminotransferase-like (Major domain)"/>
    <property type="match status" value="1"/>
</dbReference>
<evidence type="ECO:0000256" key="2">
    <source>
        <dbReference type="ARBA" id="ARBA00010671"/>
    </source>
</evidence>
<evidence type="ECO:0000313" key="8">
    <source>
        <dbReference type="EMBL" id="SES02682.1"/>
    </source>
</evidence>
<keyword evidence="9" id="KW-1185">Reference proteome</keyword>
<keyword evidence="4" id="KW-0663">Pyridoxal phosphate</keyword>
<dbReference type="AlphaFoldDB" id="A0A1H9U060"/>
<feature type="domain" description="Orn/Lys/Arg decarboxylases family 1 pyridoxal-P attachment site" evidence="6">
    <location>
        <begin position="2"/>
        <end position="295"/>
    </location>
</feature>
<evidence type="ECO:0000256" key="4">
    <source>
        <dbReference type="ARBA" id="ARBA00022898"/>
    </source>
</evidence>
<comment type="similarity">
    <text evidence="2">Belongs to the Orn/Lys/Arg decarboxylase class-I family.</text>
</comment>
<evidence type="ECO:0000259" key="7">
    <source>
        <dbReference type="Pfam" id="PF03711"/>
    </source>
</evidence>
<dbReference type="InterPro" id="IPR000310">
    <property type="entry name" value="Orn/Lys/Arg_deCO2ase_major_dom"/>
</dbReference>
<dbReference type="InterPro" id="IPR015421">
    <property type="entry name" value="PyrdxlP-dep_Trfase_major"/>
</dbReference>
<dbReference type="Pfam" id="PF01276">
    <property type="entry name" value="OKR_DC_1"/>
    <property type="match status" value="1"/>
</dbReference>
<evidence type="ECO:0000256" key="3">
    <source>
        <dbReference type="ARBA" id="ARBA00022793"/>
    </source>
</evidence>
<dbReference type="RefSeq" id="WP_022748901.1">
    <property type="nucleotide sequence ID" value="NZ_FOGW01000021.1"/>
</dbReference>
<evidence type="ECO:0000259" key="6">
    <source>
        <dbReference type="Pfam" id="PF01276"/>
    </source>
</evidence>
<organism evidence="8 9">
    <name type="scientific">Lachnobacterium bovis</name>
    <dbReference type="NCBI Taxonomy" id="140626"/>
    <lineage>
        <taxon>Bacteria</taxon>
        <taxon>Bacillati</taxon>
        <taxon>Bacillota</taxon>
        <taxon>Clostridia</taxon>
        <taxon>Lachnospirales</taxon>
        <taxon>Lachnospiraceae</taxon>
        <taxon>Lachnobacterium</taxon>
    </lineage>
</organism>
<reference evidence="9" key="1">
    <citation type="submission" date="2016-10" db="EMBL/GenBank/DDBJ databases">
        <authorList>
            <person name="Varghese N."/>
            <person name="Submissions S."/>
        </authorList>
    </citation>
    <scope>NUCLEOTIDE SEQUENCE [LARGE SCALE GENOMIC DNA]</scope>
    <source>
        <strain evidence="9">S1b</strain>
    </source>
</reference>
<dbReference type="Pfam" id="PF03711">
    <property type="entry name" value="OKR_DC_1_C"/>
    <property type="match status" value="1"/>
</dbReference>